<dbReference type="Proteomes" id="UP000307841">
    <property type="component" value="Unassembled WGS sequence"/>
</dbReference>
<dbReference type="InterPro" id="IPR042099">
    <property type="entry name" value="ANL_N_sf"/>
</dbReference>
<dbReference type="PANTHER" id="PTHR45527:SF1">
    <property type="entry name" value="FATTY ACID SYNTHASE"/>
    <property type="match status" value="1"/>
</dbReference>
<dbReference type="EMBL" id="SZNK01000001">
    <property type="protein sequence ID" value="TKI55086.1"/>
    <property type="molecule type" value="Genomic_DNA"/>
</dbReference>
<evidence type="ECO:0000313" key="8">
    <source>
        <dbReference type="Proteomes" id="UP000307841"/>
    </source>
</evidence>
<dbReference type="GO" id="GO:0044550">
    <property type="term" value="P:secondary metabolite biosynthetic process"/>
    <property type="evidence" value="ECO:0007669"/>
    <property type="project" value="TreeGrafter"/>
</dbReference>
<keyword evidence="5" id="KW-0511">Multifunctional enzyme</keyword>
<keyword evidence="8" id="KW-1185">Reference proteome</keyword>
<dbReference type="Pfam" id="PF00550">
    <property type="entry name" value="PP-binding"/>
    <property type="match status" value="2"/>
</dbReference>
<dbReference type="SUPFAM" id="SSF52777">
    <property type="entry name" value="CoA-dependent acyltransferases"/>
    <property type="match status" value="2"/>
</dbReference>
<feature type="domain" description="Carrier" evidence="6">
    <location>
        <begin position="1"/>
        <end position="71"/>
    </location>
</feature>
<evidence type="ECO:0000313" key="7">
    <source>
        <dbReference type="EMBL" id="TKI55086.1"/>
    </source>
</evidence>
<dbReference type="AlphaFoldDB" id="A0A4U2Y3N8"/>
<evidence type="ECO:0000256" key="5">
    <source>
        <dbReference type="ARBA" id="ARBA00023268"/>
    </source>
</evidence>
<dbReference type="NCBIfam" id="TIGR01733">
    <property type="entry name" value="AA-adenyl-dom"/>
    <property type="match status" value="1"/>
</dbReference>
<comment type="caution">
    <text evidence="7">The sequence shown here is derived from an EMBL/GenBank/DDBJ whole genome shotgun (WGS) entry which is preliminary data.</text>
</comment>
<protein>
    <submittedName>
        <fullName evidence="7">Amino acid adenylation domain-containing protein</fullName>
    </submittedName>
</protein>
<dbReference type="InterPro" id="IPR001242">
    <property type="entry name" value="Condensation_dom"/>
</dbReference>
<dbReference type="Pfam" id="PF00501">
    <property type="entry name" value="AMP-binding"/>
    <property type="match status" value="1"/>
</dbReference>
<feature type="domain" description="Carrier" evidence="6">
    <location>
        <begin position="1048"/>
        <end position="1123"/>
    </location>
</feature>
<dbReference type="InterPro" id="IPR009081">
    <property type="entry name" value="PP-bd_ACP"/>
</dbReference>
<dbReference type="GO" id="GO:0031177">
    <property type="term" value="F:phosphopantetheine binding"/>
    <property type="evidence" value="ECO:0007669"/>
    <property type="project" value="TreeGrafter"/>
</dbReference>
<dbReference type="Gene3D" id="3.30.559.10">
    <property type="entry name" value="Chloramphenicol acetyltransferase-like domain"/>
    <property type="match status" value="1"/>
</dbReference>
<dbReference type="PROSITE" id="PS00455">
    <property type="entry name" value="AMP_BINDING"/>
    <property type="match status" value="1"/>
</dbReference>
<dbReference type="SUPFAM" id="SSF47336">
    <property type="entry name" value="ACP-like"/>
    <property type="match status" value="2"/>
</dbReference>
<dbReference type="OrthoDB" id="9765680at2"/>
<dbReference type="PROSITE" id="PS50075">
    <property type="entry name" value="CARRIER"/>
    <property type="match status" value="2"/>
</dbReference>
<comment type="cofactor">
    <cofactor evidence="1">
        <name>pantetheine 4'-phosphate</name>
        <dbReference type="ChEBI" id="CHEBI:47942"/>
    </cofactor>
</comment>
<dbReference type="GO" id="GO:0043041">
    <property type="term" value="P:amino acid activation for nonribosomal peptide biosynthetic process"/>
    <property type="evidence" value="ECO:0007669"/>
    <property type="project" value="TreeGrafter"/>
</dbReference>
<dbReference type="InterPro" id="IPR000873">
    <property type="entry name" value="AMP-dep_synth/lig_dom"/>
</dbReference>
<dbReference type="InterPro" id="IPR045851">
    <property type="entry name" value="AMP-bd_C_sf"/>
</dbReference>
<sequence>MEKGLAHIWCEALQLTELDIEANFFELGGNSFIATQISYRTNDIYDSYVDMADLFEYSSIASLASYMEMMGFTALTHKEITNRMNLQPNKTYDLSSSQKRIWFLQKMNPNLRMYNILTVLEVKTALDLTVLKHTLNTLLQRHSSLRTVFQEAEGEPKQIILDSLEFELNVVDLCQEPEQETILKQLIQKQNETVFDMSKPLINFTVFKLGEAEYSICFHIHHLITDGTSNQLLLQELVEIYEAKFEGRPANLKLLAKNYVDWVYEKEEWMKTEEFAQMESYWLDKLAKPLPALQLPTNFTRPLLQTYNGSFYSLKLSSGLTSRLKPLAQEYNSTMHIFMLSVYFLLLHKVTQEDDLIVGYPVSGRDSREYENVLGLFINMIPIRVQISQLKDFQALFEVVKTQSVQGYKNSKYPFDLLVSKINPERDLSRSPIFQAAFQYFETYTANDEISLYEFYLICKEQGDHLELRFEYNTDLFKRETIERLADAFEYLLEQITDEPNRTLNQFVLMREKEQQELLALYADETWANQIEQVPLTTLVEQSAMKYADKTALVFGGERMSFRELNEKANQIAHALRQAGIRANQPVGILLERSLEMIVGILGIVKAGGIYVPLDTTYPLERLRMIIEHSDMKVLFTDPSVLMKRSDVQLLARKCVATMVTPADCLEMPTTWTEAPSMDHLMYLMYTSGSTGVPKGVMVSHANASHFIQWSILNGNLKPDDQMMLVTSISFDISVFEMFASLASGATMHIIPLEMLVRSDALAAYIQANLITVWHSVPTLMSQLLPAMRSCKTSESSTMLRLIMIGGEAWGTNLAKEISEVFPQAELLNMYGPTETTIWVSFQRVTPAMLNGQKTIPIGKPITGNRILILDHFGQLCLPGMPGELHVCGRNVAQGYYKNEEKTSEVFLTDPVTNNLLYKTGDIGFYNSQGYIEYLSRNDGMVKVRGYRIDSGEIEHHLIESGLVSEVAVIPQKQGESNKLVCFYTAKGTLTDQHLIEMLKQKVPNYMIPARFVPLPDLPKTLNGKIDRKTLSQHSVTIVTSSTDTFVEASTEMEKFLANLWCQLLELSQIGIEDNFFALGGNSFLVNQMHYHIEKRFPGQVNIVDLFSYPTIFSLSAYLTEENEAYAKSPQEEDTLEADLEEMFNNIKKGTLSIQEAVNHLK</sequence>
<dbReference type="SUPFAM" id="SSF56801">
    <property type="entry name" value="Acetyl-CoA synthetase-like"/>
    <property type="match status" value="1"/>
</dbReference>
<dbReference type="FunFam" id="3.40.50.980:FF:000001">
    <property type="entry name" value="Non-ribosomal peptide synthetase"/>
    <property type="match status" value="1"/>
</dbReference>
<name>A0A4U2Y3N8_9BACL</name>
<evidence type="ECO:0000256" key="4">
    <source>
        <dbReference type="ARBA" id="ARBA00023194"/>
    </source>
</evidence>
<evidence type="ECO:0000256" key="1">
    <source>
        <dbReference type="ARBA" id="ARBA00001957"/>
    </source>
</evidence>
<dbReference type="GO" id="GO:0008610">
    <property type="term" value="P:lipid biosynthetic process"/>
    <property type="evidence" value="ECO:0007669"/>
    <property type="project" value="UniProtKB-ARBA"/>
</dbReference>
<dbReference type="GO" id="GO:0017000">
    <property type="term" value="P:antibiotic biosynthetic process"/>
    <property type="evidence" value="ECO:0007669"/>
    <property type="project" value="UniProtKB-KW"/>
</dbReference>
<dbReference type="InterPro" id="IPR010071">
    <property type="entry name" value="AA_adenyl_dom"/>
</dbReference>
<dbReference type="Gene3D" id="3.30.300.30">
    <property type="match status" value="1"/>
</dbReference>
<dbReference type="CDD" id="cd05930">
    <property type="entry name" value="A_NRPS"/>
    <property type="match status" value="1"/>
</dbReference>
<dbReference type="InterPro" id="IPR023213">
    <property type="entry name" value="CAT-like_dom_sf"/>
</dbReference>
<dbReference type="Gene3D" id="3.30.559.30">
    <property type="entry name" value="Nonribosomal peptide synthetase, condensation domain"/>
    <property type="match status" value="1"/>
</dbReference>
<dbReference type="CDD" id="cd19531">
    <property type="entry name" value="LCL_NRPS-like"/>
    <property type="match status" value="1"/>
</dbReference>
<proteinExistence type="inferred from homology"/>
<dbReference type="InterPro" id="IPR025110">
    <property type="entry name" value="AMP-bd_C"/>
</dbReference>
<dbReference type="RefSeq" id="WP_137028465.1">
    <property type="nucleotide sequence ID" value="NZ_SZNK01000001.1"/>
</dbReference>
<dbReference type="Pfam" id="PF13193">
    <property type="entry name" value="AMP-binding_C"/>
    <property type="match status" value="1"/>
</dbReference>
<evidence type="ECO:0000256" key="2">
    <source>
        <dbReference type="ARBA" id="ARBA00006432"/>
    </source>
</evidence>
<dbReference type="PANTHER" id="PTHR45527">
    <property type="entry name" value="NONRIBOSOMAL PEPTIDE SYNTHETASE"/>
    <property type="match status" value="1"/>
</dbReference>
<keyword evidence="4" id="KW-0045">Antibiotic biosynthesis</keyword>
<evidence type="ECO:0000259" key="6">
    <source>
        <dbReference type="PROSITE" id="PS50075"/>
    </source>
</evidence>
<dbReference type="Gene3D" id="1.10.1200.10">
    <property type="entry name" value="ACP-like"/>
    <property type="match status" value="2"/>
</dbReference>
<comment type="similarity">
    <text evidence="2">Belongs to the ATP-dependent AMP-binding enzyme family.</text>
</comment>
<dbReference type="InterPro" id="IPR036736">
    <property type="entry name" value="ACP-like_sf"/>
</dbReference>
<dbReference type="GO" id="GO:0005737">
    <property type="term" value="C:cytoplasm"/>
    <property type="evidence" value="ECO:0007669"/>
    <property type="project" value="TreeGrafter"/>
</dbReference>
<keyword evidence="3" id="KW-0677">Repeat</keyword>
<accession>A0A4U2Y3N8</accession>
<organism evidence="7 8">
    <name type="scientific">Brevibacillus antibioticus</name>
    <dbReference type="NCBI Taxonomy" id="2570228"/>
    <lineage>
        <taxon>Bacteria</taxon>
        <taxon>Bacillati</taxon>
        <taxon>Bacillota</taxon>
        <taxon>Bacilli</taxon>
        <taxon>Bacillales</taxon>
        <taxon>Paenibacillaceae</taxon>
        <taxon>Brevibacillus</taxon>
    </lineage>
</organism>
<dbReference type="Gene3D" id="3.40.50.12780">
    <property type="entry name" value="N-terminal domain of ligase-like"/>
    <property type="match status" value="1"/>
</dbReference>
<gene>
    <name evidence="7" type="ORF">E8L90_06230</name>
</gene>
<dbReference type="GO" id="GO:0003824">
    <property type="term" value="F:catalytic activity"/>
    <property type="evidence" value="ECO:0007669"/>
    <property type="project" value="UniProtKB-KW"/>
</dbReference>
<dbReference type="Pfam" id="PF00668">
    <property type="entry name" value="Condensation"/>
    <property type="match status" value="1"/>
</dbReference>
<dbReference type="InterPro" id="IPR020845">
    <property type="entry name" value="AMP-binding_CS"/>
</dbReference>
<evidence type="ECO:0000256" key="3">
    <source>
        <dbReference type="ARBA" id="ARBA00022737"/>
    </source>
</evidence>
<reference evidence="7 8" key="1">
    <citation type="submission" date="2019-04" db="EMBL/GenBank/DDBJ databases">
        <title>Whole genome sequencing of Brevibacillus sp. TGS2-1.</title>
        <authorList>
            <person name="Choi A."/>
        </authorList>
    </citation>
    <scope>NUCLEOTIDE SEQUENCE [LARGE SCALE GENOMIC DNA]</scope>
    <source>
        <strain evidence="7 8">TGS2-1</strain>
    </source>
</reference>